<comment type="caution">
    <text evidence="3">The sequence shown here is derived from an EMBL/GenBank/DDBJ whole genome shotgun (WGS) entry which is preliminary data.</text>
</comment>
<gene>
    <name evidence="3" type="ORF">Cgig2_017477</name>
</gene>
<dbReference type="Gene3D" id="3.90.470.10">
    <property type="entry name" value="Ribosomal protein L22/L17"/>
    <property type="match status" value="1"/>
</dbReference>
<organism evidence="3 4">
    <name type="scientific">Carnegiea gigantea</name>
    <dbReference type="NCBI Taxonomy" id="171969"/>
    <lineage>
        <taxon>Eukaryota</taxon>
        <taxon>Viridiplantae</taxon>
        <taxon>Streptophyta</taxon>
        <taxon>Embryophyta</taxon>
        <taxon>Tracheophyta</taxon>
        <taxon>Spermatophyta</taxon>
        <taxon>Magnoliopsida</taxon>
        <taxon>eudicotyledons</taxon>
        <taxon>Gunneridae</taxon>
        <taxon>Pentapetalae</taxon>
        <taxon>Caryophyllales</taxon>
        <taxon>Cactineae</taxon>
        <taxon>Cactaceae</taxon>
        <taxon>Cactoideae</taxon>
        <taxon>Echinocereeae</taxon>
        <taxon>Carnegiea</taxon>
    </lineage>
</organism>
<evidence type="ECO:0000313" key="3">
    <source>
        <dbReference type="EMBL" id="KAJ8422470.1"/>
    </source>
</evidence>
<dbReference type="InterPro" id="IPR036394">
    <property type="entry name" value="Ribosomal_uL22_sf"/>
</dbReference>
<keyword evidence="1" id="KW-0175">Coiled coil</keyword>
<dbReference type="AlphaFoldDB" id="A0A9Q1GKX2"/>
<dbReference type="Proteomes" id="UP001153076">
    <property type="component" value="Unassembled WGS sequence"/>
</dbReference>
<name>A0A9Q1GKX2_9CARY</name>
<feature type="coiled-coil region" evidence="1">
    <location>
        <begin position="114"/>
        <end position="141"/>
    </location>
</feature>
<keyword evidence="4" id="KW-1185">Reference proteome</keyword>
<dbReference type="PANTHER" id="PTHR11593:SF10">
    <property type="entry name" value="60S RIBOSOMAL PROTEIN L17"/>
    <property type="match status" value="1"/>
</dbReference>
<feature type="compositionally biased region" description="Basic and acidic residues" evidence="2">
    <location>
        <begin position="1"/>
        <end position="10"/>
    </location>
</feature>
<dbReference type="InterPro" id="IPR005721">
    <property type="entry name" value="Ribosomal_uL22_euk/arc"/>
</dbReference>
<dbReference type="PANTHER" id="PTHR11593">
    <property type="entry name" value="60S RIBOSOMAL PROTEIN L17"/>
    <property type="match status" value="1"/>
</dbReference>
<evidence type="ECO:0000313" key="4">
    <source>
        <dbReference type="Proteomes" id="UP001153076"/>
    </source>
</evidence>
<dbReference type="GO" id="GO:0022625">
    <property type="term" value="C:cytosolic large ribosomal subunit"/>
    <property type="evidence" value="ECO:0007669"/>
    <property type="project" value="TreeGrafter"/>
</dbReference>
<reference evidence="3" key="1">
    <citation type="submission" date="2022-04" db="EMBL/GenBank/DDBJ databases">
        <title>Carnegiea gigantea Genome sequencing and assembly v2.</title>
        <authorList>
            <person name="Copetti D."/>
            <person name="Sanderson M.J."/>
            <person name="Burquez A."/>
            <person name="Wojciechowski M.F."/>
        </authorList>
    </citation>
    <scope>NUCLEOTIDE SEQUENCE</scope>
    <source>
        <strain evidence="3">SGP5-SGP5p</strain>
        <tissue evidence="3">Aerial part</tissue>
    </source>
</reference>
<dbReference type="SUPFAM" id="SSF54843">
    <property type="entry name" value="Ribosomal protein L22"/>
    <property type="match status" value="1"/>
</dbReference>
<dbReference type="GO" id="GO:0003735">
    <property type="term" value="F:structural constituent of ribosome"/>
    <property type="evidence" value="ECO:0007669"/>
    <property type="project" value="InterPro"/>
</dbReference>
<protein>
    <recommendedName>
        <fullName evidence="5">Ribosomal protein L22</fullName>
    </recommendedName>
</protein>
<evidence type="ECO:0000256" key="2">
    <source>
        <dbReference type="SAM" id="MobiDB-lite"/>
    </source>
</evidence>
<evidence type="ECO:0000256" key="1">
    <source>
        <dbReference type="SAM" id="Coils"/>
    </source>
</evidence>
<dbReference type="EMBL" id="JAKOGI010002246">
    <property type="protein sequence ID" value="KAJ8422470.1"/>
    <property type="molecule type" value="Genomic_DNA"/>
</dbReference>
<evidence type="ECO:0008006" key="5">
    <source>
        <dbReference type="Google" id="ProtNLM"/>
    </source>
</evidence>
<proteinExistence type="predicted"/>
<dbReference type="GO" id="GO:0002181">
    <property type="term" value="P:cytoplasmic translation"/>
    <property type="evidence" value="ECO:0007669"/>
    <property type="project" value="TreeGrafter"/>
</dbReference>
<sequence length="250" mass="29353">MAIKSMKNDRGNTTSDPEGIRDIKEQWGSKNNYNKEDRIRIKCANHYYLKNENIWQCHMNAKSSWYWKRILKIKNITAIGFDTASNKWKYAQTSTTVSRFLFARHVTNEVLDSIPTIQLQDEELEDQMNQAQKQRRCAYRTHGRIDLYMSCHCHIELILPEKEGPARPVSCQPQTTFEFLLRPQNCRSSPSFSPTKVGLERAKLQATQKPSHRYEVTRIQQTQKKVLSPWHRRKRKKGLDCSCAPHVPFK</sequence>
<accession>A0A9Q1GKX2</accession>
<feature type="region of interest" description="Disordered" evidence="2">
    <location>
        <begin position="1"/>
        <end position="23"/>
    </location>
</feature>